<keyword evidence="2" id="KW-0560">Oxidoreductase</keyword>
<organism evidence="4 5">
    <name type="scientific">Dendrosporobacter quercicolus</name>
    <dbReference type="NCBI Taxonomy" id="146817"/>
    <lineage>
        <taxon>Bacteria</taxon>
        <taxon>Bacillati</taxon>
        <taxon>Bacillota</taxon>
        <taxon>Negativicutes</taxon>
        <taxon>Selenomonadales</taxon>
        <taxon>Sporomusaceae</taxon>
        <taxon>Dendrosporobacter</taxon>
    </lineage>
</organism>
<name>A0A1G9T0G3_9FIRM</name>
<dbReference type="InterPro" id="IPR029479">
    <property type="entry name" value="Nitroreductase"/>
</dbReference>
<gene>
    <name evidence="4" type="ORF">SAMN04488502_104176</name>
</gene>
<dbReference type="PANTHER" id="PTHR43673:SF10">
    <property type="entry name" value="NADH DEHYDROGENASE_NAD(P)H NITROREDUCTASE XCC3605-RELATED"/>
    <property type="match status" value="1"/>
</dbReference>
<dbReference type="Proteomes" id="UP000214880">
    <property type="component" value="Unassembled WGS sequence"/>
</dbReference>
<accession>A0A1G9T0G3</accession>
<reference evidence="4 5" key="1">
    <citation type="submission" date="2016-10" db="EMBL/GenBank/DDBJ databases">
        <authorList>
            <person name="de Groot N.N."/>
        </authorList>
    </citation>
    <scope>NUCLEOTIDE SEQUENCE [LARGE SCALE GENOMIC DNA]</scope>
    <source>
        <strain evidence="4 5">DSM 1736</strain>
    </source>
</reference>
<dbReference type="Pfam" id="PF00881">
    <property type="entry name" value="Nitroreductase"/>
    <property type="match status" value="1"/>
</dbReference>
<evidence type="ECO:0000313" key="4">
    <source>
        <dbReference type="EMBL" id="SDM41194.1"/>
    </source>
</evidence>
<evidence type="ECO:0000313" key="5">
    <source>
        <dbReference type="Proteomes" id="UP000214880"/>
    </source>
</evidence>
<dbReference type="EMBL" id="FNHB01000004">
    <property type="protein sequence ID" value="SDM41194.1"/>
    <property type="molecule type" value="Genomic_DNA"/>
</dbReference>
<protein>
    <submittedName>
        <fullName evidence="4">Nitroreductase</fullName>
    </submittedName>
</protein>
<comment type="similarity">
    <text evidence="1">Belongs to the nitroreductase family.</text>
</comment>
<keyword evidence="5" id="KW-1185">Reference proteome</keyword>
<feature type="domain" description="Nitroreductase" evidence="3">
    <location>
        <begin position="10"/>
        <end position="168"/>
    </location>
</feature>
<dbReference type="PANTHER" id="PTHR43673">
    <property type="entry name" value="NAD(P)H NITROREDUCTASE YDGI-RELATED"/>
    <property type="match status" value="1"/>
</dbReference>
<dbReference type="STRING" id="146817.SAMN04488502_104176"/>
<dbReference type="RefSeq" id="WP_217636879.1">
    <property type="nucleotide sequence ID" value="NZ_FNHB01000004.1"/>
</dbReference>
<dbReference type="GO" id="GO:0016491">
    <property type="term" value="F:oxidoreductase activity"/>
    <property type="evidence" value="ECO:0007669"/>
    <property type="project" value="UniProtKB-KW"/>
</dbReference>
<dbReference type="Gene3D" id="3.40.109.10">
    <property type="entry name" value="NADH Oxidase"/>
    <property type="match status" value="1"/>
</dbReference>
<dbReference type="InterPro" id="IPR000415">
    <property type="entry name" value="Nitroreductase-like"/>
</dbReference>
<proteinExistence type="inferred from homology"/>
<evidence type="ECO:0000256" key="2">
    <source>
        <dbReference type="ARBA" id="ARBA00023002"/>
    </source>
</evidence>
<sequence>MAVNIVLETIKKRRSIRSYRQEQIQEAELQAILEAGQYAPSAVNQQLWHFTVIQNAALLAELNTSAKEAAARFEDEHVQKLGKNKRLNIFYGAPTVILVSGREGALLVGADCAAAVQNMLLAAEALGLGACWVNLTVFAFAGDKASYFKQRLQLPEGYQPLYSVVAGYKKAAAVAAPVRKGKVVSYVR</sequence>
<dbReference type="AlphaFoldDB" id="A0A1G9T0G3"/>
<evidence type="ECO:0000256" key="1">
    <source>
        <dbReference type="ARBA" id="ARBA00007118"/>
    </source>
</evidence>
<evidence type="ECO:0000259" key="3">
    <source>
        <dbReference type="Pfam" id="PF00881"/>
    </source>
</evidence>
<dbReference type="SUPFAM" id="SSF55469">
    <property type="entry name" value="FMN-dependent nitroreductase-like"/>
    <property type="match status" value="1"/>
</dbReference>